<dbReference type="GO" id="GO:0016491">
    <property type="term" value="F:oxidoreductase activity"/>
    <property type="evidence" value="ECO:0007669"/>
    <property type="project" value="UniProtKB-KW"/>
</dbReference>
<evidence type="ECO:0000313" key="12">
    <source>
        <dbReference type="Proteomes" id="UP000295706"/>
    </source>
</evidence>
<proteinExistence type="predicted"/>
<comment type="caution">
    <text evidence="11">The sequence shown here is derived from an EMBL/GenBank/DDBJ whole genome shotgun (WGS) entry which is preliminary data.</text>
</comment>
<keyword evidence="3" id="KW-0001">2Fe-2S</keyword>
<dbReference type="GO" id="GO:0051537">
    <property type="term" value="F:2 iron, 2 sulfur cluster binding"/>
    <property type="evidence" value="ECO:0007669"/>
    <property type="project" value="UniProtKB-KW"/>
</dbReference>
<dbReference type="InterPro" id="IPR008333">
    <property type="entry name" value="Cbr1-like_FAD-bd_dom"/>
</dbReference>
<dbReference type="InterPro" id="IPR017938">
    <property type="entry name" value="Riboflavin_synthase-like_b-brl"/>
</dbReference>
<dbReference type="CDD" id="cd00207">
    <property type="entry name" value="fer2"/>
    <property type="match status" value="1"/>
</dbReference>
<dbReference type="SUPFAM" id="SSF52343">
    <property type="entry name" value="Ferredoxin reductase-like, C-terminal NADP-linked domain"/>
    <property type="match status" value="1"/>
</dbReference>
<keyword evidence="6" id="KW-0560">Oxidoreductase</keyword>
<evidence type="ECO:0000256" key="8">
    <source>
        <dbReference type="ARBA" id="ARBA00023014"/>
    </source>
</evidence>
<gene>
    <name evidence="11" type="ORF">EZE20_09295</name>
</gene>
<evidence type="ECO:0000256" key="1">
    <source>
        <dbReference type="ARBA" id="ARBA00001974"/>
    </source>
</evidence>
<evidence type="ECO:0000256" key="3">
    <source>
        <dbReference type="ARBA" id="ARBA00022714"/>
    </source>
</evidence>
<evidence type="ECO:0000259" key="10">
    <source>
        <dbReference type="PROSITE" id="PS51384"/>
    </source>
</evidence>
<dbReference type="GO" id="GO:0046872">
    <property type="term" value="F:metal ion binding"/>
    <property type="evidence" value="ECO:0007669"/>
    <property type="project" value="UniProtKB-KW"/>
</dbReference>
<keyword evidence="12" id="KW-1185">Reference proteome</keyword>
<dbReference type="InterPro" id="IPR036010">
    <property type="entry name" value="2Fe-2S_ferredoxin-like_sf"/>
</dbReference>
<dbReference type="InterPro" id="IPR050415">
    <property type="entry name" value="MRET"/>
</dbReference>
<dbReference type="InterPro" id="IPR001041">
    <property type="entry name" value="2Fe-2S_ferredoxin-type"/>
</dbReference>
<dbReference type="SUPFAM" id="SSF63380">
    <property type="entry name" value="Riboflavin synthase domain-like"/>
    <property type="match status" value="1"/>
</dbReference>
<dbReference type="Proteomes" id="UP000295706">
    <property type="component" value="Unassembled WGS sequence"/>
</dbReference>
<dbReference type="PROSITE" id="PS51085">
    <property type="entry name" value="2FE2S_FER_2"/>
    <property type="match status" value="1"/>
</dbReference>
<dbReference type="PANTHER" id="PTHR47354">
    <property type="entry name" value="NADH OXIDOREDUCTASE HCR"/>
    <property type="match status" value="1"/>
</dbReference>
<evidence type="ECO:0000256" key="4">
    <source>
        <dbReference type="ARBA" id="ARBA00022723"/>
    </source>
</evidence>
<dbReference type="Pfam" id="PF00111">
    <property type="entry name" value="Fer2"/>
    <property type="match status" value="1"/>
</dbReference>
<dbReference type="Gene3D" id="2.40.30.10">
    <property type="entry name" value="Translation factors"/>
    <property type="match status" value="1"/>
</dbReference>
<comment type="cofactor">
    <cofactor evidence="1">
        <name>FAD</name>
        <dbReference type="ChEBI" id="CHEBI:57692"/>
    </cofactor>
</comment>
<dbReference type="PROSITE" id="PS00197">
    <property type="entry name" value="2FE2S_FER_1"/>
    <property type="match status" value="1"/>
</dbReference>
<keyword evidence="5" id="KW-0274">FAD</keyword>
<keyword evidence="4" id="KW-0479">Metal-binding</keyword>
<name>A0A4R4KH93_9BACT</name>
<reference evidence="11 12" key="1">
    <citation type="submission" date="2019-02" db="EMBL/GenBank/DDBJ databases">
        <title>Arundinibacter roseus gen. nov., sp. nov., a new member of the family Cytophagaceae.</title>
        <authorList>
            <person name="Szuroczki S."/>
            <person name="Khayer B."/>
            <person name="Sproer C."/>
            <person name="Toumi M."/>
            <person name="Szabo A."/>
            <person name="Felfoldi T."/>
            <person name="Schumann P."/>
            <person name="Toth E."/>
        </authorList>
    </citation>
    <scope>NUCLEOTIDE SEQUENCE [LARGE SCALE GENOMIC DNA]</scope>
    <source>
        <strain evidence="11 12">DMA-k-7a</strain>
    </source>
</reference>
<keyword evidence="7" id="KW-0408">Iron</keyword>
<dbReference type="AlphaFoldDB" id="A0A4R4KH93"/>
<evidence type="ECO:0000256" key="7">
    <source>
        <dbReference type="ARBA" id="ARBA00023004"/>
    </source>
</evidence>
<evidence type="ECO:0000256" key="2">
    <source>
        <dbReference type="ARBA" id="ARBA00022630"/>
    </source>
</evidence>
<dbReference type="SUPFAM" id="SSF54292">
    <property type="entry name" value="2Fe-2S ferredoxin-like"/>
    <property type="match status" value="1"/>
</dbReference>
<evidence type="ECO:0000256" key="6">
    <source>
        <dbReference type="ARBA" id="ARBA00023002"/>
    </source>
</evidence>
<dbReference type="RefSeq" id="WP_132116829.1">
    <property type="nucleotide sequence ID" value="NZ_SMJU01000005.1"/>
</dbReference>
<feature type="domain" description="2Fe-2S ferredoxin-type" evidence="9">
    <location>
        <begin position="261"/>
        <end position="349"/>
    </location>
</feature>
<evidence type="ECO:0000259" key="9">
    <source>
        <dbReference type="PROSITE" id="PS51085"/>
    </source>
</evidence>
<dbReference type="InterPro" id="IPR001433">
    <property type="entry name" value="OxRdtase_FAD/NAD-bd"/>
</dbReference>
<evidence type="ECO:0000313" key="11">
    <source>
        <dbReference type="EMBL" id="TDB65949.1"/>
    </source>
</evidence>
<dbReference type="InterPro" id="IPR039261">
    <property type="entry name" value="FNR_nucleotide-bd"/>
</dbReference>
<dbReference type="OrthoDB" id="9789468at2"/>
<sequence length="349" mass="39371">MFQPTHTFSVYAINQETADTRTYILKPMNPPEFLYTAGQFLTFLLNVHGHEVRRSYSLSSAPGLDELPAVTVKRISNGEISRFWHDSVQVGTQLTALPAAGRFAAAPADAKPRDLFLLGAGSGITPLFSILKHTLVHEPNTHVILLYANRHEREVIFQKELNEWQTHFSEQFTIRYFMSQPSDDWPGLRGRINNYRLENEVRQQLRYDLSKAQFLICGPFELMRTAEITLRFMGVEEEQIRKENFVIVAQTPPPPLRSQAHAIELRHRGQVHTINVPAFTTILQAGLSHGIPIPYSCKGGRCSACAAQCRAGKVRMSINDVLTARDLSDGWILTCTAYPESDDVLIELP</sequence>
<dbReference type="InterPro" id="IPR006058">
    <property type="entry name" value="2Fe2S_fd_BS"/>
</dbReference>
<dbReference type="Gene3D" id="3.10.20.30">
    <property type="match status" value="1"/>
</dbReference>
<dbReference type="PRINTS" id="PR00406">
    <property type="entry name" value="CYTB5RDTASE"/>
</dbReference>
<dbReference type="InterPro" id="IPR012675">
    <property type="entry name" value="Beta-grasp_dom_sf"/>
</dbReference>
<dbReference type="EMBL" id="SMJU01000005">
    <property type="protein sequence ID" value="TDB65949.1"/>
    <property type="molecule type" value="Genomic_DNA"/>
</dbReference>
<dbReference type="Pfam" id="PF00970">
    <property type="entry name" value="FAD_binding_6"/>
    <property type="match status" value="1"/>
</dbReference>
<dbReference type="PROSITE" id="PS51384">
    <property type="entry name" value="FAD_FR"/>
    <property type="match status" value="1"/>
</dbReference>
<dbReference type="PANTHER" id="PTHR47354:SF8">
    <property type="entry name" value="1,2-PHENYLACETYL-COA EPOXIDASE, SUBUNIT E"/>
    <property type="match status" value="1"/>
</dbReference>
<keyword evidence="2" id="KW-0285">Flavoprotein</keyword>
<dbReference type="GO" id="GO:0050660">
    <property type="term" value="F:flavin adenine dinucleotide binding"/>
    <property type="evidence" value="ECO:0007669"/>
    <property type="project" value="TreeGrafter"/>
</dbReference>
<organism evidence="11 12">
    <name type="scientific">Arundinibacter roseus</name>
    <dbReference type="NCBI Taxonomy" id="2070510"/>
    <lineage>
        <taxon>Bacteria</taxon>
        <taxon>Pseudomonadati</taxon>
        <taxon>Bacteroidota</taxon>
        <taxon>Cytophagia</taxon>
        <taxon>Cytophagales</taxon>
        <taxon>Spirosomataceae</taxon>
        <taxon>Arundinibacter</taxon>
    </lineage>
</organism>
<keyword evidence="8" id="KW-0411">Iron-sulfur</keyword>
<dbReference type="PRINTS" id="PR00371">
    <property type="entry name" value="FPNCR"/>
</dbReference>
<dbReference type="CDD" id="cd06214">
    <property type="entry name" value="PA_degradation_oxidoreductase_like"/>
    <property type="match status" value="1"/>
</dbReference>
<dbReference type="InterPro" id="IPR017927">
    <property type="entry name" value="FAD-bd_FR_type"/>
</dbReference>
<evidence type="ECO:0000256" key="5">
    <source>
        <dbReference type="ARBA" id="ARBA00022827"/>
    </source>
</evidence>
<dbReference type="Pfam" id="PF00175">
    <property type="entry name" value="NAD_binding_1"/>
    <property type="match status" value="1"/>
</dbReference>
<accession>A0A4R4KH93</accession>
<dbReference type="InterPro" id="IPR001709">
    <property type="entry name" value="Flavoprot_Pyr_Nucl_cyt_Rdtase"/>
</dbReference>
<dbReference type="Gene3D" id="3.40.50.80">
    <property type="entry name" value="Nucleotide-binding domain of ferredoxin-NADP reductase (FNR) module"/>
    <property type="match status" value="1"/>
</dbReference>
<protein>
    <submittedName>
        <fullName evidence="11">Ferredoxin--NADP reductase</fullName>
    </submittedName>
</protein>
<feature type="domain" description="FAD-binding FR-type" evidence="10">
    <location>
        <begin position="3"/>
        <end position="106"/>
    </location>
</feature>